<feature type="domain" description="Trypanosome variant surface glycoprotein B-type N-terminal" evidence="11">
    <location>
        <begin position="6"/>
        <end position="274"/>
    </location>
</feature>
<proteinExistence type="predicted"/>
<dbReference type="InterPro" id="IPR025932">
    <property type="entry name" value="Trypano_VSG_B_N_dom"/>
</dbReference>
<evidence type="ECO:0000313" key="12">
    <source>
        <dbReference type="EMBL" id="APD74472.1"/>
    </source>
</evidence>
<evidence type="ECO:0000256" key="6">
    <source>
        <dbReference type="ARBA" id="ARBA00023136"/>
    </source>
</evidence>
<feature type="compositionally biased region" description="Basic and acidic residues" evidence="9">
    <location>
        <begin position="358"/>
        <end position="371"/>
    </location>
</feature>
<evidence type="ECO:0000256" key="8">
    <source>
        <dbReference type="ARBA" id="ARBA00023288"/>
    </source>
</evidence>
<dbReference type="AlphaFoldDB" id="A0A1J0R9J2"/>
<evidence type="ECO:0000256" key="3">
    <source>
        <dbReference type="ARBA" id="ARBA00022475"/>
    </source>
</evidence>
<keyword evidence="8" id="KW-0449">Lipoprotein</keyword>
<protein>
    <submittedName>
        <fullName evidence="12">Variant surface glycoprotein 1125.3102</fullName>
    </submittedName>
</protein>
<evidence type="ECO:0000256" key="2">
    <source>
        <dbReference type="ARBA" id="ARBA00004609"/>
    </source>
</evidence>
<name>A0A1J0R9J2_9TRYP</name>
<feature type="region of interest" description="Disordered" evidence="9">
    <location>
        <begin position="23"/>
        <end position="43"/>
    </location>
</feature>
<comment type="subcellular location">
    <subcellularLocation>
        <location evidence="2">Cell membrane</location>
        <topology evidence="2">Lipid-anchor</topology>
        <topology evidence="2">GPI-anchor</topology>
    </subcellularLocation>
</comment>
<evidence type="ECO:0000259" key="10">
    <source>
        <dbReference type="Pfam" id="PF10659"/>
    </source>
</evidence>
<evidence type="ECO:0000256" key="7">
    <source>
        <dbReference type="ARBA" id="ARBA00023180"/>
    </source>
</evidence>
<evidence type="ECO:0000256" key="4">
    <source>
        <dbReference type="ARBA" id="ARBA00022622"/>
    </source>
</evidence>
<keyword evidence="6" id="KW-0472">Membrane</keyword>
<dbReference type="Pfam" id="PF13206">
    <property type="entry name" value="VSG_B"/>
    <property type="match status" value="1"/>
</dbReference>
<reference evidence="12" key="1">
    <citation type="submission" date="2016-08" db="EMBL/GenBank/DDBJ databases">
        <title>VSG repertoire of Trypanosoma brucei EATRO 1125.</title>
        <authorList>
            <person name="Cross G.A."/>
        </authorList>
    </citation>
    <scope>NUCLEOTIDE SEQUENCE</scope>
    <source>
        <strain evidence="12">EATRO 1125</strain>
    </source>
</reference>
<keyword evidence="3" id="KW-1003">Cell membrane</keyword>
<evidence type="ECO:0000256" key="5">
    <source>
        <dbReference type="ARBA" id="ARBA00022729"/>
    </source>
</evidence>
<dbReference type="EMBL" id="KX700516">
    <property type="protein sequence ID" value="APD74472.1"/>
    <property type="molecule type" value="Genomic_DNA"/>
</dbReference>
<keyword evidence="7" id="KW-0325">Glycoprotein</keyword>
<keyword evidence="4" id="KW-0336">GPI-anchor</keyword>
<feature type="domain" description="Trypanosome variant surface glycoprotein C-terminal" evidence="10">
    <location>
        <begin position="314"/>
        <end position="415"/>
    </location>
</feature>
<dbReference type="VEuPathDB" id="TriTrypDB:Tb09.v4.0026"/>
<dbReference type="InterPro" id="IPR019609">
    <property type="entry name" value="Variant_surf_glycoprt_trypan_C"/>
</dbReference>
<dbReference type="Pfam" id="PF10659">
    <property type="entry name" value="Trypan_glycop_C"/>
    <property type="match status" value="1"/>
</dbReference>
<evidence type="ECO:0000259" key="11">
    <source>
        <dbReference type="Pfam" id="PF13206"/>
    </source>
</evidence>
<dbReference type="VEuPathDB" id="TriTrypDB:Tb427_000614500"/>
<accession>A0A1J0R9J2</accession>
<evidence type="ECO:0000256" key="1">
    <source>
        <dbReference type="ARBA" id="ARBA00002523"/>
    </source>
</evidence>
<keyword evidence="5" id="KW-0732">Signal</keyword>
<evidence type="ECO:0000256" key="9">
    <source>
        <dbReference type="SAM" id="MobiDB-lite"/>
    </source>
</evidence>
<sequence length="434" mass="47835">MKKTLKTDENKLEWADDWGKWKEQRAHTKKHTTDDDWGKQHPRPADKNLFLKARELITHTVAKAKELIKTRESLNGKNSAQLAQKIKDHLKNAMCGSDATHKYDDGSKKCKDITGGAATKAAKCAQNENGKALATDILCLCSDQTEDACAADAAHGNHADGNIPNNEISKITGGCPNHGAAIPLDVAITAALGRAASRIRNLETTKAVVGIGKTSGTTWTSANTDNCVNYKGLPIGSSQGHSKISWYNELAQAANAVRQFQQLQRHAATTDANLNQLRNQAESAYTRKVVPISAITNINQANNDKTIEEKQQECEKHKDKKTACEGADKCKWEGKPETDGPYIVDEGKEGAETPAPETGEHARGEEKEEKCSKHRTDKNVCDKDRNCKWDGKERKDSSFLVNKNFSLLAAAFVSLSSFWNLRISDQMYEIYENL</sequence>
<dbReference type="GO" id="GO:0005886">
    <property type="term" value="C:plasma membrane"/>
    <property type="evidence" value="ECO:0007669"/>
    <property type="project" value="UniProtKB-SubCell"/>
</dbReference>
<comment type="function">
    <text evidence="1">VSG forms a coat on the surface of the parasite. The trypanosome evades the immune response of the host by expressing a series of antigenically distinct VSGs from an estimated 1000 VSG genes.</text>
</comment>
<feature type="region of interest" description="Disordered" evidence="9">
    <location>
        <begin position="336"/>
        <end position="375"/>
    </location>
</feature>
<dbReference type="GO" id="GO:0098552">
    <property type="term" value="C:side of membrane"/>
    <property type="evidence" value="ECO:0007669"/>
    <property type="project" value="UniProtKB-KW"/>
</dbReference>
<organism evidence="12">
    <name type="scientific">Trypanosoma brucei</name>
    <dbReference type="NCBI Taxonomy" id="5691"/>
    <lineage>
        <taxon>Eukaryota</taxon>
        <taxon>Discoba</taxon>
        <taxon>Euglenozoa</taxon>
        <taxon>Kinetoplastea</taxon>
        <taxon>Metakinetoplastina</taxon>
        <taxon>Trypanosomatida</taxon>
        <taxon>Trypanosomatidae</taxon>
        <taxon>Trypanosoma</taxon>
    </lineage>
</organism>